<dbReference type="EMBL" id="SRLC01000002">
    <property type="protein sequence ID" value="TGE21596.1"/>
    <property type="molecule type" value="Genomic_DNA"/>
</dbReference>
<evidence type="ECO:0000259" key="1">
    <source>
        <dbReference type="Pfam" id="PF20275"/>
    </source>
</evidence>
<dbReference type="OrthoDB" id="5379188at2"/>
<reference evidence="2 3" key="1">
    <citation type="submission" date="2019-04" db="EMBL/GenBank/DDBJ databases">
        <authorList>
            <person name="Feng G."/>
            <person name="Zhang J."/>
            <person name="Zhu H."/>
        </authorList>
    </citation>
    <scope>NUCLEOTIDE SEQUENCE [LARGE SCALE GENOMIC DNA]</scope>
    <source>
        <strain evidence="2 3">JCM 31653</strain>
    </source>
</reference>
<name>A0A4Z0PWD4_9BACT</name>
<gene>
    <name evidence="2" type="ORF">E5K00_15055</name>
</gene>
<accession>A0A4Z0PWD4</accession>
<proteinExistence type="predicted"/>
<feature type="domain" description="ABC-three component systems C-terminal" evidence="1">
    <location>
        <begin position="30"/>
        <end position="181"/>
    </location>
</feature>
<dbReference type="RefSeq" id="WP_135464142.1">
    <property type="nucleotide sequence ID" value="NZ_SRLC01000002.1"/>
</dbReference>
<evidence type="ECO:0000313" key="3">
    <source>
        <dbReference type="Proteomes" id="UP000297549"/>
    </source>
</evidence>
<organism evidence="2 3">
    <name type="scientific">Hymenobacter aquaticus</name>
    <dbReference type="NCBI Taxonomy" id="1867101"/>
    <lineage>
        <taxon>Bacteria</taxon>
        <taxon>Pseudomonadati</taxon>
        <taxon>Bacteroidota</taxon>
        <taxon>Cytophagia</taxon>
        <taxon>Cytophagales</taxon>
        <taxon>Hymenobacteraceae</taxon>
        <taxon>Hymenobacter</taxon>
    </lineage>
</organism>
<protein>
    <recommendedName>
        <fullName evidence="1">ABC-three component systems C-terminal domain-containing protein</fullName>
    </recommendedName>
</protein>
<sequence>MINQTNTGLGDNYAALGDINILKESRNITSNLSKLINILGKRLADNNPATQENEPFDIANKIKYNHVKKYKPIIDEYGLFVGKLSAIYKEHDQQNTSMTYFTLANIKQHYLKVKGDFTNANPEINELEVIQLNADNIFSEVEKRLLNEISKSSNITEPFEIINVSLLVIMIDAFMRCKILEEPS</sequence>
<dbReference type="InterPro" id="IPR046919">
    <property type="entry name" value="ABC-3C_CTD10"/>
</dbReference>
<dbReference type="AlphaFoldDB" id="A0A4Z0PWD4"/>
<dbReference type="Pfam" id="PF20275">
    <property type="entry name" value="CTD10"/>
    <property type="match status" value="1"/>
</dbReference>
<evidence type="ECO:0000313" key="2">
    <source>
        <dbReference type="EMBL" id="TGE21596.1"/>
    </source>
</evidence>
<dbReference type="Proteomes" id="UP000297549">
    <property type="component" value="Unassembled WGS sequence"/>
</dbReference>
<comment type="caution">
    <text evidence="2">The sequence shown here is derived from an EMBL/GenBank/DDBJ whole genome shotgun (WGS) entry which is preliminary data.</text>
</comment>
<keyword evidence="3" id="KW-1185">Reference proteome</keyword>